<gene>
    <name evidence="1" type="ORF">RDB_LOCUS70064</name>
</gene>
<name>A0A8H3BV18_9AGAM</name>
<dbReference type="EMBL" id="CAJMXA010001653">
    <property type="protein sequence ID" value="CAE6467159.1"/>
    <property type="molecule type" value="Genomic_DNA"/>
</dbReference>
<sequence>MVLLTVGFVPADTRRLHVRSATSGRVNRSKSTRRLCLNCGSVSQPPIPNRRHVGVRRLGPLFDPHFRCISLFASLDSSSPTSSPRHERRAELPMAGPVRRITPDIAQILYLAGSGPGTYLHLVSPSTSKTLGIYNTLRNARRAYGNIAFKSMHLVTRMVPLAAFPSEWHPAWHGARSLPILREDQNYRIPFGASMYHYFQSILTFCRDVVLLCPDGGSLYPPLQLARGAELVGAISLQMGVANSLTREVLASYLIRKHYAF</sequence>
<dbReference type="AlphaFoldDB" id="A0A8H3BV18"/>
<accession>A0A8H3BV18</accession>
<proteinExistence type="predicted"/>
<evidence type="ECO:0000313" key="2">
    <source>
        <dbReference type="Proteomes" id="UP000663853"/>
    </source>
</evidence>
<evidence type="ECO:0000313" key="1">
    <source>
        <dbReference type="EMBL" id="CAE6467159.1"/>
    </source>
</evidence>
<reference evidence="1" key="1">
    <citation type="submission" date="2021-01" db="EMBL/GenBank/DDBJ databases">
        <authorList>
            <person name="Kaushik A."/>
        </authorList>
    </citation>
    <scope>NUCLEOTIDE SEQUENCE</scope>
    <source>
        <strain evidence="1">AG6-10EEA</strain>
    </source>
</reference>
<dbReference type="Proteomes" id="UP000663853">
    <property type="component" value="Unassembled WGS sequence"/>
</dbReference>
<organism evidence="1 2">
    <name type="scientific">Rhizoctonia solani</name>
    <dbReference type="NCBI Taxonomy" id="456999"/>
    <lineage>
        <taxon>Eukaryota</taxon>
        <taxon>Fungi</taxon>
        <taxon>Dikarya</taxon>
        <taxon>Basidiomycota</taxon>
        <taxon>Agaricomycotina</taxon>
        <taxon>Agaricomycetes</taxon>
        <taxon>Cantharellales</taxon>
        <taxon>Ceratobasidiaceae</taxon>
        <taxon>Rhizoctonia</taxon>
    </lineage>
</organism>
<protein>
    <submittedName>
        <fullName evidence="1">Uncharacterized protein</fullName>
    </submittedName>
</protein>
<comment type="caution">
    <text evidence="1">The sequence shown here is derived from an EMBL/GenBank/DDBJ whole genome shotgun (WGS) entry which is preliminary data.</text>
</comment>